<reference evidence="4" key="1">
    <citation type="journal article" date="2022" name="Microb. Genom.">
        <title>A global pangenome for the wheat fungal pathogen Pyrenophora tritici-repentis and prediction of effector protein structural homology.</title>
        <authorList>
            <person name="Moolhuijzen P.M."/>
            <person name="See P.T."/>
            <person name="Shi G."/>
            <person name="Powell H.R."/>
            <person name="Cockram J."/>
            <person name="Jorgensen L.N."/>
            <person name="Benslimane H."/>
            <person name="Strelkov S.E."/>
            <person name="Turner J."/>
            <person name="Liu Z."/>
            <person name="Moffat C.S."/>
        </authorList>
    </citation>
    <scope>NUCLEOTIDE SEQUENCE [LARGE SCALE GENOMIC DNA]</scope>
</reference>
<name>A0A922N5L6_9PLEO</name>
<accession>A0A922N5L6</accession>
<feature type="chain" id="PRO_5037886139" evidence="2">
    <location>
        <begin position="21"/>
        <end position="731"/>
    </location>
</feature>
<gene>
    <name evidence="3" type="ORF">Ptr86124_010954</name>
</gene>
<keyword evidence="2" id="KW-0732">Signal</keyword>
<feature type="compositionally biased region" description="Basic and acidic residues" evidence="1">
    <location>
        <begin position="461"/>
        <end position="478"/>
    </location>
</feature>
<feature type="region of interest" description="Disordered" evidence="1">
    <location>
        <begin position="592"/>
        <end position="617"/>
    </location>
</feature>
<dbReference type="Proteomes" id="UP000249757">
    <property type="component" value="Unassembled WGS sequence"/>
</dbReference>
<sequence>MRYTTATAFAAMMGMSALHAAPVGPNHPSGADHLGMPMVYDDSIFQEKTVSRLHSRTPDHFKTNDYRLGSAASEEARRRFPNLPTVNGKRETGGRRIGKAPEPVACKNCWHDGTFTTYYTKKREASPQRGRGAVNAVKGIGGALGFLSDGLTIHNAVTQKREASPQRGRGAVNAIKGIGGALGFLSDGLTIHNAVTQKREASPQRGRGAVNAIKGIGGALGFLSDGLTIHNAVTQKREASPQRGRGAVNAIKGIGGALGFLSDGLTIHNAVTQKREASFQRTHPGNTYENMPGLDTVEPNAIQQKRENLQNVATIDPNAIASLHNNGIPQKREASPSRIPIGDHTPGYTINFPDAGKDYSIGKREASPNRGDDNPISGHLATDPSYLKKENTKSIHETRDASRFYGEQIGGTAETDLAKVYQMLREDRSRHESIHQTRDASPQGYAETAADQTLRQLGFEKVHSKSTHETRDASRDGGHFSNKPLGGIPETDWDKVNEMRQASRPRDKSIHQTREAALDTTLETDQLVHPGWIDHKPVSSLLQTREAAHDSDKIVVVHPDIFASPLPQATPSFPFPGDNTGTFRGLKREAEAQRSQLKGQPKLPEAIGAGMPTDGTAPVNLLKREAEAQRNNGGMPYTNLGGELGINDRFGRNTLNEREAEPKNKLTAPSMTTDAEVDPLIIGYQKREAEAQRNSRIIGNTPTSKCPGYTCAYGPPAVDEMGVQMKYHQCC</sequence>
<evidence type="ECO:0000256" key="1">
    <source>
        <dbReference type="SAM" id="MobiDB-lite"/>
    </source>
</evidence>
<organism evidence="3 4">
    <name type="scientific">Pyrenophora tritici-repentis</name>
    <dbReference type="NCBI Taxonomy" id="45151"/>
    <lineage>
        <taxon>Eukaryota</taxon>
        <taxon>Fungi</taxon>
        <taxon>Dikarya</taxon>
        <taxon>Ascomycota</taxon>
        <taxon>Pezizomycotina</taxon>
        <taxon>Dothideomycetes</taxon>
        <taxon>Pleosporomycetidae</taxon>
        <taxon>Pleosporales</taxon>
        <taxon>Pleosporineae</taxon>
        <taxon>Pleosporaceae</taxon>
        <taxon>Pyrenophora</taxon>
    </lineage>
</organism>
<feature type="region of interest" description="Disordered" evidence="1">
    <location>
        <begin position="328"/>
        <end position="386"/>
    </location>
</feature>
<feature type="signal peptide" evidence="2">
    <location>
        <begin position="1"/>
        <end position="20"/>
    </location>
</feature>
<comment type="caution">
    <text evidence="3">The sequence shown here is derived from an EMBL/GenBank/DDBJ whole genome shotgun (WGS) entry which is preliminary data.</text>
</comment>
<proteinExistence type="predicted"/>
<dbReference type="AlphaFoldDB" id="A0A922N5L6"/>
<dbReference type="EMBL" id="NRDI02000018">
    <property type="protein sequence ID" value="KAI1509916.1"/>
    <property type="molecule type" value="Genomic_DNA"/>
</dbReference>
<evidence type="ECO:0000256" key="2">
    <source>
        <dbReference type="SAM" id="SignalP"/>
    </source>
</evidence>
<keyword evidence="4" id="KW-1185">Reference proteome</keyword>
<feature type="region of interest" description="Disordered" evidence="1">
    <location>
        <begin position="461"/>
        <end position="494"/>
    </location>
</feature>
<evidence type="ECO:0000313" key="3">
    <source>
        <dbReference type="EMBL" id="KAI1509916.1"/>
    </source>
</evidence>
<feature type="compositionally biased region" description="Basic and acidic residues" evidence="1">
    <location>
        <begin position="355"/>
        <end position="373"/>
    </location>
</feature>
<feature type="region of interest" description="Disordered" evidence="1">
    <location>
        <begin position="69"/>
        <end position="99"/>
    </location>
</feature>
<evidence type="ECO:0000313" key="4">
    <source>
        <dbReference type="Proteomes" id="UP000249757"/>
    </source>
</evidence>
<protein>
    <submittedName>
        <fullName evidence="3">Uncharacterized protein</fullName>
    </submittedName>
</protein>